<evidence type="ECO:0000313" key="1">
    <source>
        <dbReference type="EMBL" id="KKM83536.1"/>
    </source>
</evidence>
<dbReference type="AlphaFoldDB" id="A0A0F9L7X1"/>
<gene>
    <name evidence="1" type="ORF">LCGC14_1308510</name>
</gene>
<reference evidence="1" key="1">
    <citation type="journal article" date="2015" name="Nature">
        <title>Complex archaea that bridge the gap between prokaryotes and eukaryotes.</title>
        <authorList>
            <person name="Spang A."/>
            <person name="Saw J.H."/>
            <person name="Jorgensen S.L."/>
            <person name="Zaremba-Niedzwiedzka K."/>
            <person name="Martijn J."/>
            <person name="Lind A.E."/>
            <person name="van Eijk R."/>
            <person name="Schleper C."/>
            <person name="Guy L."/>
            <person name="Ettema T.J."/>
        </authorList>
    </citation>
    <scope>NUCLEOTIDE SEQUENCE</scope>
</reference>
<sequence>MAIKDDIKNLEETIKELKKETKKSKKFRLPFKAKISNRKMREGYVTVLIIRDNRNIDFVKEPIIDSTFKLNDTIHALEDKNIFFYKGKPFIIQPKKKLTQ</sequence>
<proteinExistence type="predicted"/>
<feature type="non-terminal residue" evidence="1">
    <location>
        <position position="100"/>
    </location>
</feature>
<accession>A0A0F9L7X1</accession>
<name>A0A0F9L7X1_9ZZZZ</name>
<organism evidence="1">
    <name type="scientific">marine sediment metagenome</name>
    <dbReference type="NCBI Taxonomy" id="412755"/>
    <lineage>
        <taxon>unclassified sequences</taxon>
        <taxon>metagenomes</taxon>
        <taxon>ecological metagenomes</taxon>
    </lineage>
</organism>
<dbReference type="EMBL" id="LAZR01007700">
    <property type="protein sequence ID" value="KKM83536.1"/>
    <property type="molecule type" value="Genomic_DNA"/>
</dbReference>
<comment type="caution">
    <text evidence="1">The sequence shown here is derived from an EMBL/GenBank/DDBJ whole genome shotgun (WGS) entry which is preliminary data.</text>
</comment>
<protein>
    <submittedName>
        <fullName evidence="1">Uncharacterized protein</fullName>
    </submittedName>
</protein>